<reference evidence="8 9" key="1">
    <citation type="submission" date="2019-12" db="EMBL/GenBank/DDBJ databases">
        <title>Novel species isolated from a subtropical stream in China.</title>
        <authorList>
            <person name="Lu H."/>
        </authorList>
    </citation>
    <scope>NUCLEOTIDE SEQUENCE [LARGE SCALE GENOMIC DNA]</scope>
    <source>
        <strain evidence="8 9">DS3</strain>
    </source>
</reference>
<keyword evidence="3 6" id="KW-0812">Transmembrane</keyword>
<feature type="transmembrane region" description="Helical" evidence="6">
    <location>
        <begin position="76"/>
        <end position="94"/>
    </location>
</feature>
<evidence type="ECO:0000256" key="1">
    <source>
        <dbReference type="ARBA" id="ARBA00004141"/>
    </source>
</evidence>
<feature type="domain" description="GtrA/DPMS transmembrane" evidence="7">
    <location>
        <begin position="14"/>
        <end position="124"/>
    </location>
</feature>
<accession>A0A6N9HIY6</accession>
<dbReference type="InterPro" id="IPR007267">
    <property type="entry name" value="GtrA_DPMS_TM"/>
</dbReference>
<keyword evidence="5 6" id="KW-0472">Membrane</keyword>
<evidence type="ECO:0000313" key="9">
    <source>
        <dbReference type="Proteomes" id="UP000448575"/>
    </source>
</evidence>
<evidence type="ECO:0000256" key="6">
    <source>
        <dbReference type="SAM" id="Phobius"/>
    </source>
</evidence>
<evidence type="ECO:0000259" key="7">
    <source>
        <dbReference type="Pfam" id="PF04138"/>
    </source>
</evidence>
<dbReference type="Pfam" id="PF04138">
    <property type="entry name" value="GtrA_DPMS_TM"/>
    <property type="match status" value="1"/>
</dbReference>
<comment type="similarity">
    <text evidence="2">Belongs to the GtrA family.</text>
</comment>
<dbReference type="Proteomes" id="UP000448575">
    <property type="component" value="Unassembled WGS sequence"/>
</dbReference>
<evidence type="ECO:0000256" key="2">
    <source>
        <dbReference type="ARBA" id="ARBA00009399"/>
    </source>
</evidence>
<evidence type="ECO:0000313" key="8">
    <source>
        <dbReference type="EMBL" id="MYN03083.1"/>
    </source>
</evidence>
<evidence type="ECO:0000256" key="5">
    <source>
        <dbReference type="ARBA" id="ARBA00023136"/>
    </source>
</evidence>
<dbReference type="PANTHER" id="PTHR38459:SF1">
    <property type="entry name" value="PROPHAGE BACTOPRENOL-LINKED GLUCOSE TRANSLOCASE HOMOLOG"/>
    <property type="match status" value="1"/>
</dbReference>
<evidence type="ECO:0000256" key="3">
    <source>
        <dbReference type="ARBA" id="ARBA00022692"/>
    </source>
</evidence>
<protein>
    <submittedName>
        <fullName evidence="8">GtrA family protein</fullName>
    </submittedName>
</protein>
<sequence>MSAARALWQRRWLRFLLVGGVNTAASYAVYALLLFLGLPYALANLGGLVFGIVFSFRTHSALVFRQAGGRPFPRYLLAWALLYGVNVLLIGGFMRLGLDAYWAGAAAIAPMALLSYLVQKQFVFGDPA</sequence>
<dbReference type="AlphaFoldDB" id="A0A6N9HIY6"/>
<feature type="transmembrane region" description="Helical" evidence="6">
    <location>
        <begin position="12"/>
        <end position="36"/>
    </location>
</feature>
<dbReference type="GO" id="GO:0000271">
    <property type="term" value="P:polysaccharide biosynthetic process"/>
    <property type="evidence" value="ECO:0007669"/>
    <property type="project" value="InterPro"/>
</dbReference>
<keyword evidence="9" id="KW-1185">Reference proteome</keyword>
<keyword evidence="4 6" id="KW-1133">Transmembrane helix</keyword>
<name>A0A6N9HIY6_9BURK</name>
<comment type="caution">
    <text evidence="8">The sequence shown here is derived from an EMBL/GenBank/DDBJ whole genome shotgun (WGS) entry which is preliminary data.</text>
</comment>
<dbReference type="InterPro" id="IPR051401">
    <property type="entry name" value="GtrA_CellWall_Glycosyl"/>
</dbReference>
<dbReference type="EMBL" id="WWCJ01000008">
    <property type="protein sequence ID" value="MYN03083.1"/>
    <property type="molecule type" value="Genomic_DNA"/>
</dbReference>
<dbReference type="RefSeq" id="WP_161026058.1">
    <property type="nucleotide sequence ID" value="NZ_WWCJ01000008.1"/>
</dbReference>
<feature type="transmembrane region" description="Helical" evidence="6">
    <location>
        <begin position="100"/>
        <end position="118"/>
    </location>
</feature>
<feature type="transmembrane region" description="Helical" evidence="6">
    <location>
        <begin position="42"/>
        <end position="64"/>
    </location>
</feature>
<dbReference type="PANTHER" id="PTHR38459">
    <property type="entry name" value="PROPHAGE BACTOPRENOL-LINKED GLUCOSE TRANSLOCASE HOMOLOG"/>
    <property type="match status" value="1"/>
</dbReference>
<evidence type="ECO:0000256" key="4">
    <source>
        <dbReference type="ARBA" id="ARBA00022989"/>
    </source>
</evidence>
<dbReference type="GO" id="GO:0005886">
    <property type="term" value="C:plasma membrane"/>
    <property type="evidence" value="ECO:0007669"/>
    <property type="project" value="TreeGrafter"/>
</dbReference>
<organism evidence="8 9">
    <name type="scientific">Pseudoduganella guangdongensis</name>
    <dbReference type="NCBI Taxonomy" id="2692179"/>
    <lineage>
        <taxon>Bacteria</taxon>
        <taxon>Pseudomonadati</taxon>
        <taxon>Pseudomonadota</taxon>
        <taxon>Betaproteobacteria</taxon>
        <taxon>Burkholderiales</taxon>
        <taxon>Oxalobacteraceae</taxon>
        <taxon>Telluria group</taxon>
        <taxon>Pseudoduganella</taxon>
    </lineage>
</organism>
<proteinExistence type="inferred from homology"/>
<comment type="subcellular location">
    <subcellularLocation>
        <location evidence="1">Membrane</location>
        <topology evidence="1">Multi-pass membrane protein</topology>
    </subcellularLocation>
</comment>
<gene>
    <name evidence="8" type="ORF">GTP41_13315</name>
</gene>